<dbReference type="InterPro" id="IPR036390">
    <property type="entry name" value="WH_DNA-bd_sf"/>
</dbReference>
<reference evidence="2" key="1">
    <citation type="submission" date="2021-01" db="EMBL/GenBank/DDBJ databases">
        <title>Whole genome shotgun sequence of Actinoplanes siamensis NBRC 109076.</title>
        <authorList>
            <person name="Komaki H."/>
            <person name="Tamura T."/>
        </authorList>
    </citation>
    <scope>NUCLEOTIDE SEQUENCE</scope>
    <source>
        <strain evidence="2">NBRC 109076</strain>
    </source>
</reference>
<name>A0A919NA22_9ACTN</name>
<dbReference type="Proteomes" id="UP000629619">
    <property type="component" value="Unassembled WGS sequence"/>
</dbReference>
<dbReference type="RefSeq" id="WP_203682650.1">
    <property type="nucleotide sequence ID" value="NZ_BOMW01000046.1"/>
</dbReference>
<proteinExistence type="predicted"/>
<dbReference type="SMART" id="SM00418">
    <property type="entry name" value="HTH_ARSR"/>
    <property type="match status" value="1"/>
</dbReference>
<dbReference type="EMBL" id="BOMW01000046">
    <property type="protein sequence ID" value="GIF07241.1"/>
    <property type="molecule type" value="Genomic_DNA"/>
</dbReference>
<keyword evidence="3" id="KW-1185">Reference proteome</keyword>
<dbReference type="Pfam" id="PF12840">
    <property type="entry name" value="HTH_20"/>
    <property type="match status" value="1"/>
</dbReference>
<dbReference type="InterPro" id="IPR036388">
    <property type="entry name" value="WH-like_DNA-bd_sf"/>
</dbReference>
<evidence type="ECO:0000313" key="2">
    <source>
        <dbReference type="EMBL" id="GIF07241.1"/>
    </source>
</evidence>
<gene>
    <name evidence="2" type="ORF">Asi03nite_47790</name>
</gene>
<organism evidence="2 3">
    <name type="scientific">Actinoplanes siamensis</name>
    <dbReference type="NCBI Taxonomy" id="1223317"/>
    <lineage>
        <taxon>Bacteria</taxon>
        <taxon>Bacillati</taxon>
        <taxon>Actinomycetota</taxon>
        <taxon>Actinomycetes</taxon>
        <taxon>Micromonosporales</taxon>
        <taxon>Micromonosporaceae</taxon>
        <taxon>Actinoplanes</taxon>
    </lineage>
</organism>
<dbReference type="InterPro" id="IPR011991">
    <property type="entry name" value="ArsR-like_HTH"/>
</dbReference>
<sequence length="184" mass="19932">MPAPTGALGPHSLRGLAHPLRVRMLALLREHGASTATRLAERLGESSGTTSYHLRQLAAYGFVEDVPGRAAGRERWWRPVVRRNDNAGHLRAAAADGFQRLHEFLGAAAELQPEWQPAVGIGDHTLRLTPAQAVDLLSRIGALVSAYSADEPGGPGAGTEQVVVQWQVFPRFVASKQASRRDHR</sequence>
<dbReference type="Gene3D" id="1.10.10.10">
    <property type="entry name" value="Winged helix-like DNA-binding domain superfamily/Winged helix DNA-binding domain"/>
    <property type="match status" value="1"/>
</dbReference>
<dbReference type="GO" id="GO:0003700">
    <property type="term" value="F:DNA-binding transcription factor activity"/>
    <property type="evidence" value="ECO:0007669"/>
    <property type="project" value="InterPro"/>
</dbReference>
<feature type="domain" description="HTH arsR-type" evidence="1">
    <location>
        <begin position="11"/>
        <end position="99"/>
    </location>
</feature>
<evidence type="ECO:0000313" key="3">
    <source>
        <dbReference type="Proteomes" id="UP000629619"/>
    </source>
</evidence>
<comment type="caution">
    <text evidence="2">The sequence shown here is derived from an EMBL/GenBank/DDBJ whole genome shotgun (WGS) entry which is preliminary data.</text>
</comment>
<protein>
    <submittedName>
        <fullName evidence="2">Transcriptional regulator</fullName>
    </submittedName>
</protein>
<dbReference type="InterPro" id="IPR001845">
    <property type="entry name" value="HTH_ArsR_DNA-bd_dom"/>
</dbReference>
<dbReference type="SUPFAM" id="SSF46785">
    <property type="entry name" value="Winged helix' DNA-binding domain"/>
    <property type="match status" value="1"/>
</dbReference>
<evidence type="ECO:0000259" key="1">
    <source>
        <dbReference type="SMART" id="SM00418"/>
    </source>
</evidence>
<dbReference type="AlphaFoldDB" id="A0A919NA22"/>
<dbReference type="CDD" id="cd00090">
    <property type="entry name" value="HTH_ARSR"/>
    <property type="match status" value="1"/>
</dbReference>
<accession>A0A919NA22</accession>